<keyword evidence="2" id="KW-1185">Reference proteome</keyword>
<organism evidence="1 2">
    <name type="scientific">Funneliformis caledonium</name>
    <dbReference type="NCBI Taxonomy" id="1117310"/>
    <lineage>
        <taxon>Eukaryota</taxon>
        <taxon>Fungi</taxon>
        <taxon>Fungi incertae sedis</taxon>
        <taxon>Mucoromycota</taxon>
        <taxon>Glomeromycotina</taxon>
        <taxon>Glomeromycetes</taxon>
        <taxon>Glomerales</taxon>
        <taxon>Glomeraceae</taxon>
        <taxon>Funneliformis</taxon>
    </lineage>
</organism>
<evidence type="ECO:0000313" key="1">
    <source>
        <dbReference type="EMBL" id="CAG8726366.1"/>
    </source>
</evidence>
<evidence type="ECO:0000313" key="2">
    <source>
        <dbReference type="Proteomes" id="UP000789570"/>
    </source>
</evidence>
<dbReference type="OrthoDB" id="10555051at2759"/>
<feature type="non-terminal residue" evidence="1">
    <location>
        <position position="1"/>
    </location>
</feature>
<name>A0A9N9I995_9GLOM</name>
<comment type="caution">
    <text evidence="1">The sequence shown here is derived from an EMBL/GenBank/DDBJ whole genome shotgun (WGS) entry which is preliminary data.</text>
</comment>
<dbReference type="Proteomes" id="UP000789570">
    <property type="component" value="Unassembled WGS sequence"/>
</dbReference>
<accession>A0A9N9I995</accession>
<sequence length="68" mass="8054">KNDQYTQQRDEQAVMKLLRFIFLGFFNYVSINDSYEKKLTEFLTAKGVLITDEEDMRNLKCLLLLLTS</sequence>
<protein>
    <submittedName>
        <fullName evidence="1">7037_t:CDS:1</fullName>
    </submittedName>
</protein>
<gene>
    <name evidence="1" type="ORF">FCALED_LOCUS14693</name>
</gene>
<reference evidence="1" key="1">
    <citation type="submission" date="2021-06" db="EMBL/GenBank/DDBJ databases">
        <authorList>
            <person name="Kallberg Y."/>
            <person name="Tangrot J."/>
            <person name="Rosling A."/>
        </authorList>
    </citation>
    <scope>NUCLEOTIDE SEQUENCE</scope>
    <source>
        <strain evidence="1">UK204</strain>
    </source>
</reference>
<dbReference type="AlphaFoldDB" id="A0A9N9I995"/>
<proteinExistence type="predicted"/>
<dbReference type="EMBL" id="CAJVPQ010011259">
    <property type="protein sequence ID" value="CAG8726366.1"/>
    <property type="molecule type" value="Genomic_DNA"/>
</dbReference>